<feature type="transmembrane region" description="Helical" evidence="5">
    <location>
        <begin position="114"/>
        <end position="138"/>
    </location>
</feature>
<dbReference type="PANTHER" id="PTHR31465:SF33">
    <property type="entry name" value="DOMAIN PROTEIN, PUTATIVE (AFU_ORTHOLOGUE AFUA_5G01310)-RELATED"/>
    <property type="match status" value="1"/>
</dbReference>
<feature type="transmembrane region" description="Helical" evidence="5">
    <location>
        <begin position="39"/>
        <end position="61"/>
    </location>
</feature>
<dbReference type="PANTHER" id="PTHR31465">
    <property type="entry name" value="PROTEIN RTA1-RELATED"/>
    <property type="match status" value="1"/>
</dbReference>
<reference evidence="6 7" key="1">
    <citation type="submission" date="2019-04" db="EMBL/GenBank/DDBJ databases">
        <title>Friends and foes A comparative genomics study of 23 Aspergillus species from section Flavi.</title>
        <authorList>
            <consortium name="DOE Joint Genome Institute"/>
            <person name="Kjaerbolling I."/>
            <person name="Vesth T."/>
            <person name="Frisvad J.C."/>
            <person name="Nybo J.L."/>
            <person name="Theobald S."/>
            <person name="Kildgaard S."/>
            <person name="Isbrandt T."/>
            <person name="Kuo A."/>
            <person name="Sato A."/>
            <person name="Lyhne E.K."/>
            <person name="Kogle M.E."/>
            <person name="Wiebenga A."/>
            <person name="Kun R.S."/>
            <person name="Lubbers R.J."/>
            <person name="Makela M.R."/>
            <person name="Barry K."/>
            <person name="Chovatia M."/>
            <person name="Clum A."/>
            <person name="Daum C."/>
            <person name="Haridas S."/>
            <person name="He G."/>
            <person name="LaButti K."/>
            <person name="Lipzen A."/>
            <person name="Mondo S."/>
            <person name="Riley R."/>
            <person name="Salamov A."/>
            <person name="Simmons B.A."/>
            <person name="Magnuson J.K."/>
            <person name="Henrissat B."/>
            <person name="Mortensen U.H."/>
            <person name="Larsen T.O."/>
            <person name="Devries R.P."/>
            <person name="Grigoriev I.V."/>
            <person name="Machida M."/>
            <person name="Baker S.E."/>
            <person name="Andersen M.R."/>
        </authorList>
    </citation>
    <scope>NUCLEOTIDE SEQUENCE [LARGE SCALE GENOMIC DNA]</scope>
    <source>
        <strain evidence="6 7">IBT 18842</strain>
    </source>
</reference>
<dbReference type="Proteomes" id="UP000325780">
    <property type="component" value="Unassembled WGS sequence"/>
</dbReference>
<name>A0A5N6TWM4_ASPAV</name>
<proteinExistence type="predicted"/>
<organism evidence="6 7">
    <name type="scientific">Aspergillus avenaceus</name>
    <dbReference type="NCBI Taxonomy" id="36643"/>
    <lineage>
        <taxon>Eukaryota</taxon>
        <taxon>Fungi</taxon>
        <taxon>Dikarya</taxon>
        <taxon>Ascomycota</taxon>
        <taxon>Pezizomycotina</taxon>
        <taxon>Eurotiomycetes</taxon>
        <taxon>Eurotiomycetidae</taxon>
        <taxon>Eurotiales</taxon>
        <taxon>Aspergillaceae</taxon>
        <taxon>Aspergillus</taxon>
        <taxon>Aspergillus subgen. Circumdati</taxon>
    </lineage>
</organism>
<dbReference type="AlphaFoldDB" id="A0A5N6TWM4"/>
<dbReference type="EMBL" id="ML742093">
    <property type="protein sequence ID" value="KAE8150469.1"/>
    <property type="molecule type" value="Genomic_DNA"/>
</dbReference>
<evidence type="ECO:0000256" key="5">
    <source>
        <dbReference type="SAM" id="Phobius"/>
    </source>
</evidence>
<accession>A0A5N6TWM4</accession>
<evidence type="ECO:0000256" key="2">
    <source>
        <dbReference type="ARBA" id="ARBA00022692"/>
    </source>
</evidence>
<comment type="subcellular location">
    <subcellularLocation>
        <location evidence="1">Membrane</location>
        <topology evidence="1">Multi-pass membrane protein</topology>
    </subcellularLocation>
</comment>
<evidence type="ECO:0000256" key="3">
    <source>
        <dbReference type="ARBA" id="ARBA00022989"/>
    </source>
</evidence>
<feature type="transmembrane region" description="Helical" evidence="5">
    <location>
        <begin position="12"/>
        <end position="32"/>
    </location>
</feature>
<evidence type="ECO:0000313" key="6">
    <source>
        <dbReference type="EMBL" id="KAE8150469.1"/>
    </source>
</evidence>
<evidence type="ECO:0000313" key="7">
    <source>
        <dbReference type="Proteomes" id="UP000325780"/>
    </source>
</evidence>
<dbReference type="InterPro" id="IPR007568">
    <property type="entry name" value="RTA1"/>
</dbReference>
<sequence length="263" mass="29062">MAGYVFYQYSPSVAAAVIFILCYGAGTGFHIFQLWKLKCWFFTTFIVGAIMMTVGYIFRAVSANNTAALGPYVGQSICILLPPSLYAATIYMIYGRIVLYARSPELSTIAPHKVTKVFVIGDVIAFLAQGSGGGMMAVSSLASLGQKVTVVGLIVQLIFFGGFLTISIIFHQRVQKHKGVRVRDTPYGTLLYVLFGVSALIIIRCLYRVVEFCQGNAGYLIGHEIYMYVLDTIPMFIVQSVFHYWHPGKILSRGDYKGYEMAG</sequence>
<dbReference type="GO" id="GO:0016020">
    <property type="term" value="C:membrane"/>
    <property type="evidence" value="ECO:0007669"/>
    <property type="project" value="UniProtKB-SubCell"/>
</dbReference>
<keyword evidence="2 5" id="KW-0812">Transmembrane</keyword>
<feature type="transmembrane region" description="Helical" evidence="5">
    <location>
        <begin position="190"/>
        <end position="210"/>
    </location>
</feature>
<keyword evidence="4 5" id="KW-0472">Membrane</keyword>
<feature type="transmembrane region" description="Helical" evidence="5">
    <location>
        <begin position="73"/>
        <end position="94"/>
    </location>
</feature>
<keyword evidence="7" id="KW-1185">Reference proteome</keyword>
<evidence type="ECO:0000256" key="4">
    <source>
        <dbReference type="ARBA" id="ARBA00023136"/>
    </source>
</evidence>
<protein>
    <submittedName>
        <fullName evidence="6">RTA1 like protein-domain-containing protein</fullName>
    </submittedName>
</protein>
<feature type="transmembrane region" description="Helical" evidence="5">
    <location>
        <begin position="225"/>
        <end position="245"/>
    </location>
</feature>
<dbReference type="OrthoDB" id="3358017at2759"/>
<dbReference type="Pfam" id="PF04479">
    <property type="entry name" value="RTA1"/>
    <property type="match status" value="1"/>
</dbReference>
<gene>
    <name evidence="6" type="ORF">BDV25DRAFT_139787</name>
</gene>
<evidence type="ECO:0000256" key="1">
    <source>
        <dbReference type="ARBA" id="ARBA00004141"/>
    </source>
</evidence>
<feature type="transmembrane region" description="Helical" evidence="5">
    <location>
        <begin position="150"/>
        <end position="170"/>
    </location>
</feature>
<keyword evidence="3 5" id="KW-1133">Transmembrane helix</keyword>